<sequence length="94" mass="10614">MVRVGFEVLVKTKGGKYLILHSYTLFLLVQFLLARIALSRYANTKHLGHAAYVRAAPSHHNEPPSPAPNYPETHQYDSKMSRTARRSPTTATHQ</sequence>
<proteinExistence type="predicted"/>
<evidence type="ECO:0000256" key="1">
    <source>
        <dbReference type="SAM" id="MobiDB-lite"/>
    </source>
</evidence>
<evidence type="ECO:0000256" key="2">
    <source>
        <dbReference type="SAM" id="Phobius"/>
    </source>
</evidence>
<reference evidence="3 4" key="1">
    <citation type="submission" date="2018-06" db="EMBL/GenBank/DDBJ databases">
        <title>A transcriptomic atlas of mushroom development highlights an independent origin of complex multicellularity.</title>
        <authorList>
            <consortium name="DOE Joint Genome Institute"/>
            <person name="Krizsan K."/>
            <person name="Almasi E."/>
            <person name="Merenyi Z."/>
            <person name="Sahu N."/>
            <person name="Viragh M."/>
            <person name="Koszo T."/>
            <person name="Mondo S."/>
            <person name="Kiss B."/>
            <person name="Balint B."/>
            <person name="Kues U."/>
            <person name="Barry K."/>
            <person name="Hegedus J.C."/>
            <person name="Henrissat B."/>
            <person name="Johnson J."/>
            <person name="Lipzen A."/>
            <person name="Ohm R."/>
            <person name="Nagy I."/>
            <person name="Pangilinan J."/>
            <person name="Yan J."/>
            <person name="Xiong Y."/>
            <person name="Grigoriev I.V."/>
            <person name="Hibbett D.S."/>
            <person name="Nagy L.G."/>
        </authorList>
    </citation>
    <scope>NUCLEOTIDE SEQUENCE [LARGE SCALE GENOMIC DNA]</scope>
    <source>
        <strain evidence="3 4">SZMC22713</strain>
    </source>
</reference>
<dbReference type="EMBL" id="ML170181">
    <property type="protein sequence ID" value="TDL21393.1"/>
    <property type="molecule type" value="Genomic_DNA"/>
</dbReference>
<evidence type="ECO:0000313" key="3">
    <source>
        <dbReference type="EMBL" id="TDL21393.1"/>
    </source>
</evidence>
<name>A0A4Y7Q165_9AGAM</name>
<keyword evidence="4" id="KW-1185">Reference proteome</keyword>
<keyword evidence="2" id="KW-0472">Membrane</keyword>
<keyword evidence="2" id="KW-0812">Transmembrane</keyword>
<feature type="region of interest" description="Disordered" evidence="1">
    <location>
        <begin position="54"/>
        <end position="94"/>
    </location>
</feature>
<keyword evidence="2" id="KW-1133">Transmembrane helix</keyword>
<evidence type="ECO:0000313" key="4">
    <source>
        <dbReference type="Proteomes" id="UP000294933"/>
    </source>
</evidence>
<dbReference type="Proteomes" id="UP000294933">
    <property type="component" value="Unassembled WGS sequence"/>
</dbReference>
<dbReference type="AlphaFoldDB" id="A0A4Y7Q165"/>
<accession>A0A4Y7Q165</accession>
<feature type="transmembrane region" description="Helical" evidence="2">
    <location>
        <begin position="20"/>
        <end position="38"/>
    </location>
</feature>
<protein>
    <submittedName>
        <fullName evidence="3">Uncharacterized protein</fullName>
    </submittedName>
</protein>
<dbReference type="VEuPathDB" id="FungiDB:BD410DRAFT_303591"/>
<gene>
    <name evidence="3" type="ORF">BD410DRAFT_303591</name>
</gene>
<organism evidence="3 4">
    <name type="scientific">Rickenella mellea</name>
    <dbReference type="NCBI Taxonomy" id="50990"/>
    <lineage>
        <taxon>Eukaryota</taxon>
        <taxon>Fungi</taxon>
        <taxon>Dikarya</taxon>
        <taxon>Basidiomycota</taxon>
        <taxon>Agaricomycotina</taxon>
        <taxon>Agaricomycetes</taxon>
        <taxon>Hymenochaetales</taxon>
        <taxon>Rickenellaceae</taxon>
        <taxon>Rickenella</taxon>
    </lineage>
</organism>